<evidence type="ECO:0000313" key="2">
    <source>
        <dbReference type="EMBL" id="KGQ05125.1"/>
    </source>
</evidence>
<dbReference type="Proteomes" id="UP000030106">
    <property type="component" value="Unassembled WGS sequence"/>
</dbReference>
<reference evidence="2 3" key="1">
    <citation type="submission" date="2012-10" db="EMBL/GenBank/DDBJ databases">
        <title>Genome sequencing and analysis of entomopathogenic fungi Beauveria bassiana D1-5.</title>
        <authorList>
            <person name="Li Q."/>
            <person name="Wang L."/>
            <person name="Zhang Z."/>
            <person name="Wang Q."/>
            <person name="Ren J."/>
            <person name="Wang M."/>
            <person name="Xu W."/>
            <person name="Wang J."/>
            <person name="Lu Y."/>
            <person name="Du Q."/>
            <person name="Sun Z."/>
        </authorList>
    </citation>
    <scope>NUCLEOTIDE SEQUENCE [LARGE SCALE GENOMIC DNA]</scope>
    <source>
        <strain evidence="2 3">D1-5</strain>
    </source>
</reference>
<dbReference type="OrthoDB" id="5397087at2759"/>
<comment type="caution">
    <text evidence="2">The sequence shown here is derived from an EMBL/GenBank/DDBJ whole genome shotgun (WGS) entry which is preliminary data.</text>
</comment>
<evidence type="ECO:0000313" key="3">
    <source>
        <dbReference type="Proteomes" id="UP000030106"/>
    </source>
</evidence>
<accession>A0A0A2VG99</accession>
<protein>
    <submittedName>
        <fullName evidence="2">Uncharacterized protein</fullName>
    </submittedName>
</protein>
<feature type="region of interest" description="Disordered" evidence="1">
    <location>
        <begin position="89"/>
        <end position="112"/>
    </location>
</feature>
<feature type="compositionally biased region" description="Polar residues" evidence="1">
    <location>
        <begin position="1"/>
        <end position="10"/>
    </location>
</feature>
<evidence type="ECO:0000256" key="1">
    <source>
        <dbReference type="SAM" id="MobiDB-lite"/>
    </source>
</evidence>
<sequence>MSKSTGYVQSENRKRSHIDTDTGKEHDSEMQSRKITLHMENQERAYVAASRRTDRSLEARYQSALMASEVHKRRTGKALRVTHQIVRDEEMYEEEDQGLPSPSRFSQDGDRRRTLSQTDAYIAALIARKSGMQNFFEHNHALFKSPPNNNNATWTEQTPSTTTPAYNCCSAPSVHQPIGCEIPSNDPATFPNMNTHASPNLYEESGNGLEHCFTESTPFPGIISHAHTSSSGSSLSDLSSYDSNYIFGSSSNDRNSSPESSDLRLEDCLVGTDGEDLLNFAPNELLVGYDAQFNSL</sequence>
<dbReference type="STRING" id="1245745.A0A0A2VG99"/>
<organism evidence="2 3">
    <name type="scientific">Beauveria bassiana D1-5</name>
    <dbReference type="NCBI Taxonomy" id="1245745"/>
    <lineage>
        <taxon>Eukaryota</taxon>
        <taxon>Fungi</taxon>
        <taxon>Dikarya</taxon>
        <taxon>Ascomycota</taxon>
        <taxon>Pezizomycotina</taxon>
        <taxon>Sordariomycetes</taxon>
        <taxon>Hypocreomycetidae</taxon>
        <taxon>Hypocreales</taxon>
        <taxon>Cordycipitaceae</taxon>
        <taxon>Beauveria</taxon>
    </lineage>
</organism>
<dbReference type="HOGENOM" id="CLU_997449_0_0_1"/>
<dbReference type="EMBL" id="ANFO01000972">
    <property type="protein sequence ID" value="KGQ05125.1"/>
    <property type="molecule type" value="Genomic_DNA"/>
</dbReference>
<name>A0A0A2VG99_BEABA</name>
<feature type="region of interest" description="Disordered" evidence="1">
    <location>
        <begin position="1"/>
        <end position="51"/>
    </location>
</feature>
<gene>
    <name evidence="2" type="ORF">BBAD15_g9634</name>
</gene>
<feature type="compositionally biased region" description="Basic and acidic residues" evidence="1">
    <location>
        <begin position="11"/>
        <end position="32"/>
    </location>
</feature>
<dbReference type="AlphaFoldDB" id="A0A0A2VG99"/>
<proteinExistence type="predicted"/>